<gene>
    <name evidence="11" type="ORF">HAL01_09010</name>
</gene>
<name>A0A511X0G1_9BACI</name>
<dbReference type="GO" id="GO:0034707">
    <property type="term" value="C:chloride channel complex"/>
    <property type="evidence" value="ECO:0007669"/>
    <property type="project" value="UniProtKB-KW"/>
</dbReference>
<feature type="transmembrane region" description="Helical" evidence="10">
    <location>
        <begin position="12"/>
        <end position="30"/>
    </location>
</feature>
<dbReference type="InterPro" id="IPR050368">
    <property type="entry name" value="ClC-type_chloride_channel"/>
</dbReference>
<sequence length="432" mass="46106">MLRYVNIYMLKWLFFATLVGIGGGISAIILNESIALVGQVSSTIPIWLGPIIGGGLVVLIAKVDEEVFGSGSPKYIDAVNLDNGEVKRRTWLSKLVASASTIGFNGSGGVEGPMLLMGSSFANLITKIKFLRKWTTDDDRRILSIAGAAGAIGAIFRSPLGGGIFAAEILYKSSLHYSDIFPAVLSSTVGFIVYSTFGTADPMFIMTDYQTNPRNIIYYVLAGLLAGYMTIIFTNIFHKIETYTDWLNKKGLGTYLPIIGGLLTGVVLLFVPEAAGTGTRFIQQLIHQPLTISFLLILVVGKIFATSFTVAFRGSAGLVIPALFIGAVSGGIISSLFGFGTNGIHSALITAGMSGALASVANVPIAATILIIEMVGYHVGGAAVIGSVVGFLVGHHRMIYINFKPDDKGFNQAKEFRKLDRYFEGVTEESND</sequence>
<accession>A0A511X0G1</accession>
<dbReference type="Proteomes" id="UP000321400">
    <property type="component" value="Unassembled WGS sequence"/>
</dbReference>
<feature type="transmembrane region" description="Helical" evidence="10">
    <location>
        <begin position="377"/>
        <end position="394"/>
    </location>
</feature>
<evidence type="ECO:0000256" key="4">
    <source>
        <dbReference type="ARBA" id="ARBA00022989"/>
    </source>
</evidence>
<dbReference type="AlphaFoldDB" id="A0A511X0G1"/>
<dbReference type="InterPro" id="IPR014743">
    <property type="entry name" value="Cl-channel_core"/>
</dbReference>
<feature type="transmembrane region" description="Helical" evidence="10">
    <location>
        <begin position="42"/>
        <end position="61"/>
    </location>
</feature>
<keyword evidence="8" id="KW-0868">Chloride</keyword>
<keyword evidence="9" id="KW-0407">Ion channel</keyword>
<evidence type="ECO:0000256" key="10">
    <source>
        <dbReference type="SAM" id="Phobius"/>
    </source>
</evidence>
<organism evidence="11 12">
    <name type="scientific">Halolactibacillus alkaliphilus</name>
    <dbReference type="NCBI Taxonomy" id="442899"/>
    <lineage>
        <taxon>Bacteria</taxon>
        <taxon>Bacillati</taxon>
        <taxon>Bacillota</taxon>
        <taxon>Bacilli</taxon>
        <taxon>Bacillales</taxon>
        <taxon>Bacillaceae</taxon>
        <taxon>Halolactibacillus</taxon>
    </lineage>
</organism>
<feature type="transmembrane region" description="Helical" evidence="10">
    <location>
        <begin position="347"/>
        <end position="371"/>
    </location>
</feature>
<keyword evidence="12" id="KW-1185">Reference proteome</keyword>
<dbReference type="PANTHER" id="PTHR43427:SF6">
    <property type="entry name" value="CHLORIDE CHANNEL PROTEIN CLC-E"/>
    <property type="match status" value="1"/>
</dbReference>
<dbReference type="PRINTS" id="PR00762">
    <property type="entry name" value="CLCHANNEL"/>
</dbReference>
<evidence type="ECO:0000256" key="7">
    <source>
        <dbReference type="ARBA" id="ARBA00023173"/>
    </source>
</evidence>
<dbReference type="RefSeq" id="WP_089798988.1">
    <property type="nucleotide sequence ID" value="NZ_BJYE01000008.1"/>
</dbReference>
<dbReference type="SUPFAM" id="SSF81340">
    <property type="entry name" value="Clc chloride channel"/>
    <property type="match status" value="1"/>
</dbReference>
<evidence type="ECO:0008006" key="13">
    <source>
        <dbReference type="Google" id="ProtNLM"/>
    </source>
</evidence>
<keyword evidence="4 10" id="KW-1133">Transmembrane helix</keyword>
<keyword evidence="2" id="KW-0813">Transport</keyword>
<keyword evidence="3 10" id="KW-0812">Transmembrane</keyword>
<feature type="transmembrane region" description="Helical" evidence="10">
    <location>
        <begin position="216"/>
        <end position="237"/>
    </location>
</feature>
<proteinExistence type="predicted"/>
<protein>
    <recommendedName>
        <fullName evidence="13">Chloride channel protein</fullName>
    </recommendedName>
</protein>
<dbReference type="Gene3D" id="1.10.3080.10">
    <property type="entry name" value="Clc chloride channel"/>
    <property type="match status" value="1"/>
</dbReference>
<feature type="transmembrane region" description="Helical" evidence="10">
    <location>
        <begin position="292"/>
        <end position="312"/>
    </location>
</feature>
<evidence type="ECO:0000256" key="3">
    <source>
        <dbReference type="ARBA" id="ARBA00022692"/>
    </source>
</evidence>
<comment type="subcellular location">
    <subcellularLocation>
        <location evidence="1">Membrane</location>
        <topology evidence="1">Multi-pass membrane protein</topology>
    </subcellularLocation>
</comment>
<keyword evidence="5" id="KW-0406">Ion transport</keyword>
<keyword evidence="6 10" id="KW-0472">Membrane</keyword>
<evidence type="ECO:0000313" key="11">
    <source>
        <dbReference type="EMBL" id="GEN56437.1"/>
    </source>
</evidence>
<dbReference type="OrthoDB" id="9767361at2"/>
<reference evidence="11 12" key="1">
    <citation type="submission" date="2019-07" db="EMBL/GenBank/DDBJ databases">
        <title>Whole genome shotgun sequence of Halolactibacillus alkaliphilus NBRC 103919.</title>
        <authorList>
            <person name="Hosoyama A."/>
            <person name="Uohara A."/>
            <person name="Ohji S."/>
            <person name="Ichikawa N."/>
        </authorList>
    </citation>
    <scope>NUCLEOTIDE SEQUENCE [LARGE SCALE GENOMIC DNA]</scope>
    <source>
        <strain evidence="11 12">NBRC 103919</strain>
    </source>
</reference>
<dbReference type="InterPro" id="IPR001807">
    <property type="entry name" value="ClC"/>
</dbReference>
<feature type="transmembrane region" description="Helical" evidence="10">
    <location>
        <begin position="180"/>
        <end position="204"/>
    </location>
</feature>
<feature type="transmembrane region" description="Helical" evidence="10">
    <location>
        <begin position="252"/>
        <end position="271"/>
    </location>
</feature>
<comment type="caution">
    <text evidence="11">The sequence shown here is derived from an EMBL/GenBank/DDBJ whole genome shotgun (WGS) entry which is preliminary data.</text>
</comment>
<feature type="transmembrane region" description="Helical" evidence="10">
    <location>
        <begin position="142"/>
        <end position="160"/>
    </location>
</feature>
<dbReference type="CDD" id="cd00400">
    <property type="entry name" value="Voltage_gated_ClC"/>
    <property type="match status" value="1"/>
</dbReference>
<evidence type="ECO:0000256" key="6">
    <source>
        <dbReference type="ARBA" id="ARBA00023136"/>
    </source>
</evidence>
<dbReference type="PANTHER" id="PTHR43427">
    <property type="entry name" value="CHLORIDE CHANNEL PROTEIN CLC-E"/>
    <property type="match status" value="1"/>
</dbReference>
<dbReference type="Pfam" id="PF00654">
    <property type="entry name" value="Voltage_CLC"/>
    <property type="match status" value="1"/>
</dbReference>
<evidence type="ECO:0000256" key="1">
    <source>
        <dbReference type="ARBA" id="ARBA00004141"/>
    </source>
</evidence>
<feature type="transmembrane region" description="Helical" evidence="10">
    <location>
        <begin position="318"/>
        <end position="340"/>
    </location>
</feature>
<evidence type="ECO:0000256" key="8">
    <source>
        <dbReference type="ARBA" id="ARBA00023214"/>
    </source>
</evidence>
<evidence type="ECO:0000256" key="5">
    <source>
        <dbReference type="ARBA" id="ARBA00023065"/>
    </source>
</evidence>
<dbReference type="EMBL" id="BJYE01000008">
    <property type="protein sequence ID" value="GEN56437.1"/>
    <property type="molecule type" value="Genomic_DNA"/>
</dbReference>
<dbReference type="STRING" id="442899.SAMN05720591_10140"/>
<keyword evidence="7" id="KW-0869">Chloride channel</keyword>
<dbReference type="GO" id="GO:0005254">
    <property type="term" value="F:chloride channel activity"/>
    <property type="evidence" value="ECO:0007669"/>
    <property type="project" value="UniProtKB-KW"/>
</dbReference>
<evidence type="ECO:0000256" key="2">
    <source>
        <dbReference type="ARBA" id="ARBA00022448"/>
    </source>
</evidence>
<evidence type="ECO:0000256" key="9">
    <source>
        <dbReference type="ARBA" id="ARBA00023303"/>
    </source>
</evidence>
<evidence type="ECO:0000313" key="12">
    <source>
        <dbReference type="Proteomes" id="UP000321400"/>
    </source>
</evidence>